<comment type="caution">
    <text evidence="2">The sequence shown here is derived from an EMBL/GenBank/DDBJ whole genome shotgun (WGS) entry which is preliminary data.</text>
</comment>
<reference evidence="2" key="1">
    <citation type="submission" date="2023-07" db="EMBL/GenBank/DDBJ databases">
        <authorList>
            <consortium name="AG Swart"/>
            <person name="Singh M."/>
            <person name="Singh A."/>
            <person name="Seah K."/>
            <person name="Emmerich C."/>
        </authorList>
    </citation>
    <scope>NUCLEOTIDE SEQUENCE</scope>
    <source>
        <strain evidence="2">DP1</strain>
    </source>
</reference>
<evidence type="ECO:0000313" key="2">
    <source>
        <dbReference type="EMBL" id="CAI2370562.1"/>
    </source>
</evidence>
<protein>
    <submittedName>
        <fullName evidence="2">Uncharacterized protein</fullName>
    </submittedName>
</protein>
<sequence length="263" mass="30077">MEKSNRNLVKKARKDIRIGKKIKSTKNVMEPKSNKEVRFDFSQNEICHINDIPKRTTSSVCNSPMGKSCLKNPMVSPMKPSPVSLQKSRIRNITGKVCIPKIGKKLNDAVKKSTQASDSHYSFSKSIDDTKSVSESSVSQDSSKKKRCSSLGVRQKRFKRSKKTSDILDYIYKKDYTSPKDIKNKQDLYDRKFEAIMNSPKESDCSGSFEINHIPSRSDLNNHKFRKGENLGMMLKKSMKPKRTKKRGKPRRVFSNSEALLFL</sequence>
<feature type="compositionally biased region" description="Basic residues" evidence="1">
    <location>
        <begin position="144"/>
        <end position="157"/>
    </location>
</feature>
<feature type="region of interest" description="Disordered" evidence="1">
    <location>
        <begin position="132"/>
        <end position="157"/>
    </location>
</feature>
<evidence type="ECO:0000256" key="1">
    <source>
        <dbReference type="SAM" id="MobiDB-lite"/>
    </source>
</evidence>
<dbReference type="AlphaFoldDB" id="A0AAD1UKR3"/>
<organism evidence="2 3">
    <name type="scientific">Euplotes crassus</name>
    <dbReference type="NCBI Taxonomy" id="5936"/>
    <lineage>
        <taxon>Eukaryota</taxon>
        <taxon>Sar</taxon>
        <taxon>Alveolata</taxon>
        <taxon>Ciliophora</taxon>
        <taxon>Intramacronucleata</taxon>
        <taxon>Spirotrichea</taxon>
        <taxon>Hypotrichia</taxon>
        <taxon>Euplotida</taxon>
        <taxon>Euplotidae</taxon>
        <taxon>Moneuplotes</taxon>
    </lineage>
</organism>
<accession>A0AAD1UKR3</accession>
<dbReference type="EMBL" id="CAMPGE010011751">
    <property type="protein sequence ID" value="CAI2370562.1"/>
    <property type="molecule type" value="Genomic_DNA"/>
</dbReference>
<dbReference type="Proteomes" id="UP001295684">
    <property type="component" value="Unassembled WGS sequence"/>
</dbReference>
<proteinExistence type="predicted"/>
<gene>
    <name evidence="2" type="ORF">ECRASSUSDP1_LOCUS11877</name>
</gene>
<evidence type="ECO:0000313" key="3">
    <source>
        <dbReference type="Proteomes" id="UP001295684"/>
    </source>
</evidence>
<keyword evidence="3" id="KW-1185">Reference proteome</keyword>
<name>A0AAD1UKR3_EUPCR</name>